<keyword evidence="2" id="KW-1003">Cell membrane</keyword>
<evidence type="ECO:0000256" key="1">
    <source>
        <dbReference type="ARBA" id="ARBA00004651"/>
    </source>
</evidence>
<evidence type="ECO:0000313" key="10">
    <source>
        <dbReference type="EMBL" id="MBA0084496.1"/>
    </source>
</evidence>
<feature type="domain" description="MacB-like periplasmic core" evidence="9">
    <location>
        <begin position="185"/>
        <end position="393"/>
    </location>
</feature>
<proteinExistence type="inferred from homology"/>
<feature type="transmembrane region" description="Helical" evidence="7">
    <location>
        <begin position="39"/>
        <end position="61"/>
    </location>
</feature>
<evidence type="ECO:0000256" key="6">
    <source>
        <dbReference type="ARBA" id="ARBA00038076"/>
    </source>
</evidence>
<comment type="caution">
    <text evidence="10">The sequence shown here is derived from an EMBL/GenBank/DDBJ whole genome shotgun (WGS) entry which is preliminary data.</text>
</comment>
<name>A0A7V8SW41_9BACT</name>
<reference evidence="10" key="1">
    <citation type="submission" date="2020-06" db="EMBL/GenBank/DDBJ databases">
        <title>Legume-microbial interactions unlock mineral nutrients during tropical forest succession.</title>
        <authorList>
            <person name="Epihov D.Z."/>
        </authorList>
    </citation>
    <scope>NUCLEOTIDE SEQUENCE [LARGE SCALE GENOMIC DNA]</scope>
    <source>
        <strain evidence="10">Pan2503</strain>
    </source>
</reference>
<feature type="domain" description="ABC3 transporter permease C-terminal" evidence="8">
    <location>
        <begin position="44"/>
        <end position="161"/>
    </location>
</feature>
<comment type="similarity">
    <text evidence="6">Belongs to the ABC-4 integral membrane protein family.</text>
</comment>
<dbReference type="Pfam" id="PF12704">
    <property type="entry name" value="MacB_PCD"/>
    <property type="match status" value="1"/>
</dbReference>
<accession>A0A7V8SW41</accession>
<dbReference type="Pfam" id="PF02687">
    <property type="entry name" value="FtsX"/>
    <property type="match status" value="1"/>
</dbReference>
<dbReference type="GO" id="GO:0022857">
    <property type="term" value="F:transmembrane transporter activity"/>
    <property type="evidence" value="ECO:0007669"/>
    <property type="project" value="TreeGrafter"/>
</dbReference>
<feature type="transmembrane region" description="Helical" evidence="7">
    <location>
        <begin position="450"/>
        <end position="477"/>
    </location>
</feature>
<keyword evidence="5 7" id="KW-0472">Membrane</keyword>
<dbReference type="InterPro" id="IPR003838">
    <property type="entry name" value="ABC3_permease_C"/>
</dbReference>
<evidence type="ECO:0000256" key="5">
    <source>
        <dbReference type="ARBA" id="ARBA00023136"/>
    </source>
</evidence>
<evidence type="ECO:0000313" key="11">
    <source>
        <dbReference type="Proteomes" id="UP000567293"/>
    </source>
</evidence>
<feature type="transmembrane region" description="Helical" evidence="7">
    <location>
        <begin position="94"/>
        <end position="112"/>
    </location>
</feature>
<evidence type="ECO:0000259" key="9">
    <source>
        <dbReference type="Pfam" id="PF12704"/>
    </source>
</evidence>
<organism evidence="10 11">
    <name type="scientific">Candidatus Acidiferrum panamense</name>
    <dbReference type="NCBI Taxonomy" id="2741543"/>
    <lineage>
        <taxon>Bacteria</taxon>
        <taxon>Pseudomonadati</taxon>
        <taxon>Acidobacteriota</taxon>
        <taxon>Terriglobia</taxon>
        <taxon>Candidatus Acidiferrales</taxon>
        <taxon>Candidatus Acidiferrum</taxon>
    </lineage>
</organism>
<evidence type="ECO:0000256" key="4">
    <source>
        <dbReference type="ARBA" id="ARBA00022989"/>
    </source>
</evidence>
<dbReference type="GO" id="GO:0005886">
    <property type="term" value="C:plasma membrane"/>
    <property type="evidence" value="ECO:0007669"/>
    <property type="project" value="UniProtKB-SubCell"/>
</dbReference>
<dbReference type="PANTHER" id="PTHR30572">
    <property type="entry name" value="MEMBRANE COMPONENT OF TRANSPORTER-RELATED"/>
    <property type="match status" value="1"/>
</dbReference>
<gene>
    <name evidence="10" type="ORF">HRJ53_05835</name>
</gene>
<protein>
    <submittedName>
        <fullName evidence="10">FtsX-like permease family protein</fullName>
    </submittedName>
</protein>
<dbReference type="InterPro" id="IPR025857">
    <property type="entry name" value="MacB_PCD"/>
</dbReference>
<evidence type="ECO:0000256" key="2">
    <source>
        <dbReference type="ARBA" id="ARBA00022475"/>
    </source>
</evidence>
<evidence type="ECO:0000256" key="7">
    <source>
        <dbReference type="SAM" id="Phobius"/>
    </source>
</evidence>
<sequence>MSVIARHLAELYPDSNTGQTVNVVALEEDLAGPVRATLLVLWGAVGLVLLIVCANVANLLLARASARHREIAIRLALGASRHTLFRQLLTESTLLALSGCVFGLLLAHWGVSALKLLAASHLPRTEEFSLDAAVLAFSFAVAILAGLVSGLAPALQTGRANLHDTLRSGSRASAIGPRLGGRSLLVIVETAVGVVVVIGAGLLLRSFLRIEQIPLGFQPRGVLTFRVIPRGQGYSDFSRRSAFYQQTIERIDVLPGVESAAAVTFIPLTFVRGSKGFTIEGRQPIAPGQIPMAGYDVVTPGYFPSMRIPLREGRDFSWSDTTETQPVIIINEAMAKRYWPGEDPLGKRIRQGGPDDREFPWLTIAGIVGDTREFDPLTAPRPTMYFPIKQFADPGGILRDWVVRTTVDPLTVASSVRTAVWSVDKNLPVTRVRTMDEVRSTSIASERLNLLLFVLFASLALLLATVGIFGVMAYSVAERTREIG</sequence>
<dbReference type="Proteomes" id="UP000567293">
    <property type="component" value="Unassembled WGS sequence"/>
</dbReference>
<keyword evidence="4 7" id="KW-1133">Transmembrane helix</keyword>
<comment type="subcellular location">
    <subcellularLocation>
        <location evidence="1">Cell membrane</location>
        <topology evidence="1">Multi-pass membrane protein</topology>
    </subcellularLocation>
</comment>
<evidence type="ECO:0000259" key="8">
    <source>
        <dbReference type="Pfam" id="PF02687"/>
    </source>
</evidence>
<feature type="transmembrane region" description="Helical" evidence="7">
    <location>
        <begin position="132"/>
        <end position="155"/>
    </location>
</feature>
<evidence type="ECO:0000256" key="3">
    <source>
        <dbReference type="ARBA" id="ARBA00022692"/>
    </source>
</evidence>
<feature type="non-terminal residue" evidence="10">
    <location>
        <position position="484"/>
    </location>
</feature>
<feature type="transmembrane region" description="Helical" evidence="7">
    <location>
        <begin position="184"/>
        <end position="204"/>
    </location>
</feature>
<keyword evidence="11" id="KW-1185">Reference proteome</keyword>
<dbReference type="EMBL" id="JACDQQ010000574">
    <property type="protein sequence ID" value="MBA0084496.1"/>
    <property type="molecule type" value="Genomic_DNA"/>
</dbReference>
<dbReference type="InterPro" id="IPR050250">
    <property type="entry name" value="Macrolide_Exporter_MacB"/>
</dbReference>
<dbReference type="PANTHER" id="PTHR30572:SF4">
    <property type="entry name" value="ABC TRANSPORTER PERMEASE YTRF"/>
    <property type="match status" value="1"/>
</dbReference>
<keyword evidence="3 7" id="KW-0812">Transmembrane</keyword>
<dbReference type="AlphaFoldDB" id="A0A7V8SW41"/>